<dbReference type="PIRSF" id="PIRSF016262">
    <property type="entry name" value="LPLase"/>
    <property type="match status" value="1"/>
</dbReference>
<keyword evidence="5" id="KW-0496">Mitochondrion</keyword>
<evidence type="ECO:0000256" key="1">
    <source>
        <dbReference type="ARBA" id="ARBA00004821"/>
    </source>
</evidence>
<dbReference type="AlphaFoldDB" id="A0A4U5MMW9"/>
<dbReference type="GO" id="GO:0009249">
    <property type="term" value="P:protein lipoylation"/>
    <property type="evidence" value="ECO:0007669"/>
    <property type="project" value="InterPro"/>
</dbReference>
<dbReference type="Gene3D" id="3.30.930.10">
    <property type="entry name" value="Bira Bifunctional Protein, Domain 2"/>
    <property type="match status" value="1"/>
</dbReference>
<dbReference type="EC" id="2.3.1.181" evidence="5"/>
<evidence type="ECO:0000259" key="9">
    <source>
        <dbReference type="PROSITE" id="PS51733"/>
    </source>
</evidence>
<name>A0A4U5MMW9_STECR</name>
<dbReference type="GO" id="GO:0033819">
    <property type="term" value="F:lipoyl(octanoyl) transferase activity"/>
    <property type="evidence" value="ECO:0007669"/>
    <property type="project" value="UniProtKB-EC"/>
</dbReference>
<evidence type="ECO:0000256" key="2">
    <source>
        <dbReference type="ARBA" id="ARBA00007907"/>
    </source>
</evidence>
<comment type="caution">
    <text evidence="10">The sequence shown here is derived from an EMBL/GenBank/DDBJ whole genome shotgun (WGS) entry which is preliminary data.</text>
</comment>
<dbReference type="InterPro" id="IPR045864">
    <property type="entry name" value="aa-tRNA-synth_II/BPL/LPL"/>
</dbReference>
<dbReference type="GO" id="GO:0005739">
    <property type="term" value="C:mitochondrion"/>
    <property type="evidence" value="ECO:0007669"/>
    <property type="project" value="UniProtKB-SubCell"/>
</dbReference>
<dbReference type="OrthoDB" id="19908at2759"/>
<dbReference type="Proteomes" id="UP000298663">
    <property type="component" value="Unassembled WGS sequence"/>
</dbReference>
<evidence type="ECO:0000256" key="6">
    <source>
        <dbReference type="PIRSR" id="PIRSR016262-1"/>
    </source>
</evidence>
<dbReference type="PANTHER" id="PTHR10993:SF7">
    <property type="entry name" value="LIPOYLTRANSFERASE 2, MITOCHONDRIAL-RELATED"/>
    <property type="match status" value="1"/>
</dbReference>
<reference evidence="10 11" key="1">
    <citation type="journal article" date="2015" name="Genome Biol.">
        <title>Comparative genomics of Steinernema reveals deeply conserved gene regulatory networks.</title>
        <authorList>
            <person name="Dillman A.R."/>
            <person name="Macchietto M."/>
            <person name="Porter C.F."/>
            <person name="Rogers A."/>
            <person name="Williams B."/>
            <person name="Antoshechkin I."/>
            <person name="Lee M.M."/>
            <person name="Goodwin Z."/>
            <person name="Lu X."/>
            <person name="Lewis E.E."/>
            <person name="Goodrich-Blair H."/>
            <person name="Stock S.P."/>
            <person name="Adams B.J."/>
            <person name="Sternberg P.W."/>
            <person name="Mortazavi A."/>
        </authorList>
    </citation>
    <scope>NUCLEOTIDE SEQUENCE [LARGE SCALE GENOMIC DNA]</scope>
    <source>
        <strain evidence="10 11">ALL</strain>
    </source>
</reference>
<reference evidence="10 11" key="2">
    <citation type="journal article" date="2019" name="G3 (Bethesda)">
        <title>Hybrid Assembly of the Genome of the Entomopathogenic Nematode Steinernema carpocapsae Identifies the X-Chromosome.</title>
        <authorList>
            <person name="Serra L."/>
            <person name="Macchietto M."/>
            <person name="Macias-Munoz A."/>
            <person name="McGill C.J."/>
            <person name="Rodriguez I.M."/>
            <person name="Rodriguez B."/>
            <person name="Murad R."/>
            <person name="Mortazavi A."/>
        </authorList>
    </citation>
    <scope>NUCLEOTIDE SEQUENCE [LARGE SCALE GENOMIC DNA]</scope>
    <source>
        <strain evidence="10 11">ALL</strain>
    </source>
</reference>
<evidence type="ECO:0000256" key="3">
    <source>
        <dbReference type="ARBA" id="ARBA00022679"/>
    </source>
</evidence>
<dbReference type="EMBL" id="AZBU02000007">
    <property type="protein sequence ID" value="TKR70844.1"/>
    <property type="molecule type" value="Genomic_DNA"/>
</dbReference>
<dbReference type="PANTHER" id="PTHR10993">
    <property type="entry name" value="OCTANOYLTRANSFERASE"/>
    <property type="match status" value="1"/>
</dbReference>
<keyword evidence="4 5" id="KW-0012">Acyltransferase</keyword>
<comment type="catalytic activity">
    <reaction evidence="5">
        <text>octanoyl-[ACP] + L-lysyl-[protein] = N(6)-octanoyl-L-lysyl-[protein] + holo-[ACP] + H(+)</text>
        <dbReference type="Rhea" id="RHEA:17665"/>
        <dbReference type="Rhea" id="RHEA-COMP:9636"/>
        <dbReference type="Rhea" id="RHEA-COMP:9685"/>
        <dbReference type="Rhea" id="RHEA-COMP:9752"/>
        <dbReference type="Rhea" id="RHEA-COMP:9928"/>
        <dbReference type="ChEBI" id="CHEBI:15378"/>
        <dbReference type="ChEBI" id="CHEBI:29969"/>
        <dbReference type="ChEBI" id="CHEBI:64479"/>
        <dbReference type="ChEBI" id="CHEBI:78463"/>
        <dbReference type="ChEBI" id="CHEBI:78809"/>
        <dbReference type="EC" id="2.3.1.181"/>
    </reaction>
</comment>
<evidence type="ECO:0000256" key="5">
    <source>
        <dbReference type="PIRNR" id="PIRNR016262"/>
    </source>
</evidence>
<comment type="subcellular location">
    <subcellularLocation>
        <location evidence="5">Mitochondrion</location>
    </subcellularLocation>
</comment>
<feature type="region of interest" description="Disordered" evidence="8">
    <location>
        <begin position="96"/>
        <end position="131"/>
    </location>
</feature>
<protein>
    <recommendedName>
        <fullName evidence="5">Octanoyl-[acyl-carrier-protein]:protein N-octanoyltransferase LIPT2, mitochondrial</fullName>
        <ecNumber evidence="5">2.3.1.181</ecNumber>
    </recommendedName>
</protein>
<evidence type="ECO:0000313" key="11">
    <source>
        <dbReference type="Proteomes" id="UP000298663"/>
    </source>
</evidence>
<evidence type="ECO:0000256" key="4">
    <source>
        <dbReference type="ARBA" id="ARBA00023315"/>
    </source>
</evidence>
<evidence type="ECO:0000313" key="10">
    <source>
        <dbReference type="EMBL" id="TKR70844.1"/>
    </source>
</evidence>
<dbReference type="UniPathway" id="UPA00538">
    <property type="reaction ID" value="UER00592"/>
</dbReference>
<dbReference type="InterPro" id="IPR004143">
    <property type="entry name" value="BPL_LPL_catalytic"/>
</dbReference>
<accession>A0A4U5MMW9</accession>
<feature type="site" description="Lowers pKa of active site Cys" evidence="7">
    <location>
        <position position="143"/>
    </location>
</feature>
<dbReference type="SUPFAM" id="SSF55681">
    <property type="entry name" value="Class II aaRS and biotin synthetases"/>
    <property type="match status" value="1"/>
</dbReference>
<comment type="function">
    <text evidence="5">Catalyzes the transfer of endogenously produced octanoic acid from octanoyl-acyl-carrier-protein onto the lipoyl domains of lipoate-dependent enzymes. Lipoyl-ACP can also act as a substrate although octanoyl-ACP is likely to be the physiological substrate.</text>
</comment>
<dbReference type="PROSITE" id="PS51733">
    <property type="entry name" value="BPL_LPL_CATALYTIC"/>
    <property type="match status" value="1"/>
</dbReference>
<proteinExistence type="inferred from homology"/>
<comment type="similarity">
    <text evidence="2 5">Belongs to the LipB family.</text>
</comment>
<organism evidence="10 11">
    <name type="scientific">Steinernema carpocapsae</name>
    <name type="common">Entomopathogenic nematode</name>
    <dbReference type="NCBI Taxonomy" id="34508"/>
    <lineage>
        <taxon>Eukaryota</taxon>
        <taxon>Metazoa</taxon>
        <taxon>Ecdysozoa</taxon>
        <taxon>Nematoda</taxon>
        <taxon>Chromadorea</taxon>
        <taxon>Rhabditida</taxon>
        <taxon>Tylenchina</taxon>
        <taxon>Panagrolaimomorpha</taxon>
        <taxon>Strongyloidoidea</taxon>
        <taxon>Steinernematidae</taxon>
        <taxon>Steinernema</taxon>
    </lineage>
</organism>
<feature type="compositionally biased region" description="Basic and acidic residues" evidence="8">
    <location>
        <begin position="107"/>
        <end position="119"/>
    </location>
</feature>
<dbReference type="InterPro" id="IPR000544">
    <property type="entry name" value="Octanoyltransferase"/>
</dbReference>
<gene>
    <name evidence="10" type="ORF">L596_022816</name>
</gene>
<dbReference type="Pfam" id="PF21948">
    <property type="entry name" value="LplA-B_cat"/>
    <property type="match status" value="1"/>
</dbReference>
<feature type="domain" description="BPL/LPL catalytic" evidence="9">
    <location>
        <begin position="20"/>
        <end position="216"/>
    </location>
</feature>
<keyword evidence="3 5" id="KW-0808">Transferase</keyword>
<evidence type="ECO:0000256" key="8">
    <source>
        <dbReference type="SAM" id="MobiDB-lite"/>
    </source>
</evidence>
<keyword evidence="11" id="KW-1185">Reference proteome</keyword>
<feature type="active site" description="Acyl-thioester intermediate" evidence="6">
    <location>
        <position position="177"/>
    </location>
</feature>
<comment type="pathway">
    <text evidence="1 5">Protein modification; protein lipoylation via endogenous pathway; protein N(6)-(lipoyl)lysine from octanoyl-[acyl-carrier-protein]: step 1/2.</text>
</comment>
<evidence type="ECO:0000256" key="7">
    <source>
        <dbReference type="PIRSR" id="PIRSR016262-3"/>
    </source>
</evidence>
<sequence>MRRSFPNLAPLVKPVWLGRIGYNDAWKLQEVLVEKINKAKIEKRPIEAQSGLYRWEAGAADRPRRPHHVPGPGQLATRRLSHCQFGIACRHSGRRIQAEASGSEALRPPDRGDRDRDAEGEAWPGRGRSSGDHGIWIEGADRKIAAIGLRFRHGISLHGLALNCNTDMKWFKEIVPCGLEGKVATSLTQELSRKVTVEETIPALCESFAKHFECDVDLDHLNTKFTVEEVLNTL</sequence>